<dbReference type="InterPro" id="IPR011964">
    <property type="entry name" value="YVTN_b-propeller_repeat"/>
</dbReference>
<evidence type="ECO:0000313" key="7">
    <source>
        <dbReference type="EMBL" id="MFC5066306.1"/>
    </source>
</evidence>
<evidence type="ECO:0000256" key="4">
    <source>
        <dbReference type="SAM" id="MobiDB-lite"/>
    </source>
</evidence>
<dbReference type="InterPro" id="IPR017441">
    <property type="entry name" value="Protein_kinase_ATP_BS"/>
</dbReference>
<dbReference type="NCBIfam" id="TIGR02276">
    <property type="entry name" value="beta_rpt_yvtn"/>
    <property type="match status" value="2"/>
</dbReference>
<keyword evidence="5" id="KW-0812">Transmembrane</keyword>
<dbReference type="SUPFAM" id="SSF51004">
    <property type="entry name" value="C-terminal (heme d1) domain of cytochrome cd1-nitrite reductase"/>
    <property type="match status" value="1"/>
</dbReference>
<keyword evidence="2 3" id="KW-0067">ATP-binding</keyword>
<dbReference type="PANTHER" id="PTHR47197">
    <property type="entry name" value="PROTEIN NIRF"/>
    <property type="match status" value="1"/>
</dbReference>
<feature type="domain" description="Protein kinase" evidence="6">
    <location>
        <begin position="7"/>
        <end position="268"/>
    </location>
</feature>
<accession>A0ABV9YWT2</accession>
<dbReference type="PROSITE" id="PS00108">
    <property type="entry name" value="PROTEIN_KINASE_ST"/>
    <property type="match status" value="1"/>
</dbReference>
<proteinExistence type="predicted"/>
<protein>
    <submittedName>
        <fullName evidence="7">Protein kinase</fullName>
    </submittedName>
</protein>
<keyword evidence="1 3" id="KW-0547">Nucleotide-binding</keyword>
<evidence type="ECO:0000259" key="6">
    <source>
        <dbReference type="PROSITE" id="PS50011"/>
    </source>
</evidence>
<comment type="caution">
    <text evidence="7">The sequence shown here is derived from an EMBL/GenBank/DDBJ whole genome shotgun (WGS) entry which is preliminary data.</text>
</comment>
<dbReference type="SUPFAM" id="SSF56112">
    <property type="entry name" value="Protein kinase-like (PK-like)"/>
    <property type="match status" value="1"/>
</dbReference>
<name>A0ABV9YWT2_9PSEU</name>
<dbReference type="Gene3D" id="3.30.200.20">
    <property type="entry name" value="Phosphorylase Kinase, domain 1"/>
    <property type="match status" value="1"/>
</dbReference>
<evidence type="ECO:0000313" key="8">
    <source>
        <dbReference type="Proteomes" id="UP001595947"/>
    </source>
</evidence>
<dbReference type="InterPro" id="IPR008271">
    <property type="entry name" value="Ser/Thr_kinase_AS"/>
</dbReference>
<dbReference type="Proteomes" id="UP001595947">
    <property type="component" value="Unassembled WGS sequence"/>
</dbReference>
<dbReference type="InterPro" id="IPR011048">
    <property type="entry name" value="Haem_d1_sf"/>
</dbReference>
<keyword evidence="8" id="KW-1185">Reference proteome</keyword>
<dbReference type="Pfam" id="PF02239">
    <property type="entry name" value="Cytochrom_D1"/>
    <property type="match status" value="1"/>
</dbReference>
<keyword evidence="5" id="KW-1133">Transmembrane helix</keyword>
<dbReference type="CDD" id="cd14014">
    <property type="entry name" value="STKc_PknB_like"/>
    <property type="match status" value="1"/>
</dbReference>
<dbReference type="InterPro" id="IPR051200">
    <property type="entry name" value="Host-pathogen_enzymatic-act"/>
</dbReference>
<dbReference type="GO" id="GO:0016301">
    <property type="term" value="F:kinase activity"/>
    <property type="evidence" value="ECO:0007669"/>
    <property type="project" value="UniProtKB-KW"/>
</dbReference>
<gene>
    <name evidence="7" type="ORF">ACFPBZ_29145</name>
</gene>
<dbReference type="InterPro" id="IPR000719">
    <property type="entry name" value="Prot_kinase_dom"/>
</dbReference>
<feature type="binding site" evidence="3">
    <location>
        <position position="36"/>
    </location>
    <ligand>
        <name>ATP</name>
        <dbReference type="ChEBI" id="CHEBI:30616"/>
    </ligand>
</feature>
<keyword evidence="5" id="KW-0472">Membrane</keyword>
<dbReference type="PROSITE" id="PS00107">
    <property type="entry name" value="PROTEIN_KINASE_ATP"/>
    <property type="match status" value="1"/>
</dbReference>
<dbReference type="Pfam" id="PF00069">
    <property type="entry name" value="Pkinase"/>
    <property type="match status" value="1"/>
</dbReference>
<reference evidence="8" key="1">
    <citation type="journal article" date="2019" name="Int. J. Syst. Evol. Microbiol.">
        <title>The Global Catalogue of Microorganisms (GCM) 10K type strain sequencing project: providing services to taxonomists for standard genome sequencing and annotation.</title>
        <authorList>
            <consortium name="The Broad Institute Genomics Platform"/>
            <consortium name="The Broad Institute Genome Sequencing Center for Infectious Disease"/>
            <person name="Wu L."/>
            <person name="Ma J."/>
        </authorList>
    </citation>
    <scope>NUCLEOTIDE SEQUENCE [LARGE SCALE GENOMIC DNA]</scope>
    <source>
        <strain evidence="8">CGMCC 4.7093</strain>
    </source>
</reference>
<evidence type="ECO:0000256" key="2">
    <source>
        <dbReference type="ARBA" id="ARBA00022840"/>
    </source>
</evidence>
<keyword evidence="7" id="KW-0808">Transferase</keyword>
<dbReference type="PANTHER" id="PTHR47197:SF3">
    <property type="entry name" value="DIHYDRO-HEME D1 DEHYDROGENASE"/>
    <property type="match status" value="1"/>
</dbReference>
<dbReference type="EMBL" id="JBHSIV010000069">
    <property type="protein sequence ID" value="MFC5066306.1"/>
    <property type="molecule type" value="Genomic_DNA"/>
</dbReference>
<evidence type="ECO:0000256" key="1">
    <source>
        <dbReference type="ARBA" id="ARBA00022741"/>
    </source>
</evidence>
<dbReference type="InterPro" id="IPR011009">
    <property type="entry name" value="Kinase-like_dom_sf"/>
</dbReference>
<dbReference type="SMART" id="SM00220">
    <property type="entry name" value="S_TKc"/>
    <property type="match status" value="1"/>
</dbReference>
<feature type="region of interest" description="Disordered" evidence="4">
    <location>
        <begin position="329"/>
        <end position="366"/>
    </location>
</feature>
<dbReference type="InterPro" id="IPR015943">
    <property type="entry name" value="WD40/YVTN_repeat-like_dom_sf"/>
</dbReference>
<evidence type="ECO:0000256" key="5">
    <source>
        <dbReference type="SAM" id="Phobius"/>
    </source>
</evidence>
<dbReference type="PROSITE" id="PS50011">
    <property type="entry name" value="PROTEIN_KINASE_DOM"/>
    <property type="match status" value="1"/>
</dbReference>
<dbReference type="RefSeq" id="WP_378039614.1">
    <property type="nucleotide sequence ID" value="NZ_JBHSIV010000069.1"/>
</dbReference>
<sequence>MERIGRYELLSLIGRGGMGEVWRAHDAGRGRDVALKLLPTTLSENSEYQRRFRRESHLVARLREPHLIPIHDHGEIDGRLFLDMRLVEGRSLHEVLRDEGPLPVRRAVALLGQVADALDAAHADGLVHRDVKPSNVLVTPNDFVYVVDFGLAYAVDTPRTRLTMTGVTLGTLEYMAPERFSNRPVDGRTDVYSLACMLFECLTRDTPFPGDFPTQMFGHLNVDPPRCSERSPGVPVALDAVVARGMAKVPGDRFATAGDLVAAAREALRGAPRETASRPAVVSPAVVSPAGAAVDGAAAATALVSLPPVATARPSGNGSVALASPAVARPAEGPVPHPSGPLDFSDPARPAPGAPPPEFRRPGSRRPRRGVVWAAAGVLVLAAVVALVVTTVPLAGSPAPAPVAGSATPTVVGTVPVGASPVAVQVAPDGRFAYVADRDAGVLTVVDTATDTATGTIPVPDGGPQAVAFSPDGRHAYVGIARGAGGEVGVVDTAAGAVTATIPTRSAPMMLVVSPDGRRVHASETGSIAVIDTDTNAVVDRVEGVRPHGLALSPDGTLLAVAEYDADVVRILGAVDGRPVATIPVGRSPHAVAWHRTAPRVLVTDYAGDSVSVIDPSSARVVATVPTAVHPQAVTTSADGRHAYVAAIDASVVQVLDTTTSAVTATVPTGRGPSSVAVTPDGRKAYVTDLLDGTMTVLNVAEA</sequence>
<dbReference type="Gene3D" id="1.10.510.10">
    <property type="entry name" value="Transferase(Phosphotransferase) domain 1"/>
    <property type="match status" value="1"/>
</dbReference>
<organism evidence="7 8">
    <name type="scientific">Actinomycetospora atypica</name>
    <dbReference type="NCBI Taxonomy" id="1290095"/>
    <lineage>
        <taxon>Bacteria</taxon>
        <taxon>Bacillati</taxon>
        <taxon>Actinomycetota</taxon>
        <taxon>Actinomycetes</taxon>
        <taxon>Pseudonocardiales</taxon>
        <taxon>Pseudonocardiaceae</taxon>
        <taxon>Actinomycetospora</taxon>
    </lineage>
</organism>
<dbReference type="Gene3D" id="2.130.10.10">
    <property type="entry name" value="YVTN repeat-like/Quinoprotein amine dehydrogenase"/>
    <property type="match status" value="2"/>
</dbReference>
<feature type="transmembrane region" description="Helical" evidence="5">
    <location>
        <begin position="370"/>
        <end position="389"/>
    </location>
</feature>
<evidence type="ECO:0000256" key="3">
    <source>
        <dbReference type="PROSITE-ProRule" id="PRU10141"/>
    </source>
</evidence>
<keyword evidence="7" id="KW-0418">Kinase</keyword>